<accession>G7I7R7</accession>
<reference evidence="1 4" key="1">
    <citation type="journal article" date="2011" name="Nature">
        <title>The Medicago genome provides insight into the evolution of rhizobial symbioses.</title>
        <authorList>
            <person name="Young N.D."/>
            <person name="Debelle F."/>
            <person name="Oldroyd G.E."/>
            <person name="Geurts R."/>
            <person name="Cannon S.B."/>
            <person name="Udvardi M.K."/>
            <person name="Benedito V.A."/>
            <person name="Mayer K.F."/>
            <person name="Gouzy J."/>
            <person name="Schoof H."/>
            <person name="Van de Peer Y."/>
            <person name="Proost S."/>
            <person name="Cook D.R."/>
            <person name="Meyers B.C."/>
            <person name="Spannagl M."/>
            <person name="Cheung F."/>
            <person name="De Mita S."/>
            <person name="Krishnakumar V."/>
            <person name="Gundlach H."/>
            <person name="Zhou S."/>
            <person name="Mudge J."/>
            <person name="Bharti A.K."/>
            <person name="Murray J.D."/>
            <person name="Naoumkina M.A."/>
            <person name="Rosen B."/>
            <person name="Silverstein K.A."/>
            <person name="Tang H."/>
            <person name="Rombauts S."/>
            <person name="Zhao P.X."/>
            <person name="Zhou P."/>
            <person name="Barbe V."/>
            <person name="Bardou P."/>
            <person name="Bechner M."/>
            <person name="Bellec A."/>
            <person name="Berger A."/>
            <person name="Berges H."/>
            <person name="Bidwell S."/>
            <person name="Bisseling T."/>
            <person name="Choisne N."/>
            <person name="Couloux A."/>
            <person name="Denny R."/>
            <person name="Deshpande S."/>
            <person name="Dai X."/>
            <person name="Doyle J.J."/>
            <person name="Dudez A.M."/>
            <person name="Farmer A.D."/>
            <person name="Fouteau S."/>
            <person name="Franken C."/>
            <person name="Gibelin C."/>
            <person name="Gish J."/>
            <person name="Goldstein S."/>
            <person name="Gonzalez A.J."/>
            <person name="Green P.J."/>
            <person name="Hallab A."/>
            <person name="Hartog M."/>
            <person name="Hua A."/>
            <person name="Humphray S.J."/>
            <person name="Jeong D.H."/>
            <person name="Jing Y."/>
            <person name="Jocker A."/>
            <person name="Kenton S.M."/>
            <person name="Kim D.J."/>
            <person name="Klee K."/>
            <person name="Lai H."/>
            <person name="Lang C."/>
            <person name="Lin S."/>
            <person name="Macmil S.L."/>
            <person name="Magdelenat G."/>
            <person name="Matthews L."/>
            <person name="McCorrison J."/>
            <person name="Monaghan E.L."/>
            <person name="Mun J.H."/>
            <person name="Najar F.Z."/>
            <person name="Nicholson C."/>
            <person name="Noirot C."/>
            <person name="O'Bleness M."/>
            <person name="Paule C.R."/>
            <person name="Poulain J."/>
            <person name="Prion F."/>
            <person name="Qin B."/>
            <person name="Qu C."/>
            <person name="Retzel E.F."/>
            <person name="Riddle C."/>
            <person name="Sallet E."/>
            <person name="Samain S."/>
            <person name="Samson N."/>
            <person name="Sanders I."/>
            <person name="Saurat O."/>
            <person name="Scarpelli C."/>
            <person name="Schiex T."/>
            <person name="Segurens B."/>
            <person name="Severin A.J."/>
            <person name="Sherrier D.J."/>
            <person name="Shi R."/>
            <person name="Sims S."/>
            <person name="Singer S.R."/>
            <person name="Sinharoy S."/>
            <person name="Sterck L."/>
            <person name="Viollet A."/>
            <person name="Wang B.B."/>
            <person name="Wang K."/>
            <person name="Wang M."/>
            <person name="Wang X."/>
            <person name="Warfsmann J."/>
            <person name="Weissenbach J."/>
            <person name="White D.D."/>
            <person name="White J.D."/>
            <person name="Wiley G.B."/>
            <person name="Wincker P."/>
            <person name="Xing Y."/>
            <person name="Yang L."/>
            <person name="Yao Z."/>
            <person name="Ying F."/>
            <person name="Zhai J."/>
            <person name="Zhou L."/>
            <person name="Zuber A."/>
            <person name="Denarie J."/>
            <person name="Dixon R.A."/>
            <person name="May G.D."/>
            <person name="Schwartz D.C."/>
            <person name="Rogers J."/>
            <person name="Quetier F."/>
            <person name="Town C.D."/>
            <person name="Roe B.A."/>
        </authorList>
    </citation>
    <scope>NUCLEOTIDE SEQUENCE [LARGE SCALE GENOMIC DNA]</scope>
    <source>
        <strain evidence="1">A17</strain>
        <strain evidence="3 4">cv. Jemalong A17</strain>
    </source>
</reference>
<protein>
    <submittedName>
        <fullName evidence="1 3">Uncharacterized protein</fullName>
    </submittedName>
</protein>
<accession>A0A0C3UKY2</accession>
<keyword evidence="4" id="KW-1185">Reference proteome</keyword>
<reference evidence="3" key="3">
    <citation type="submission" date="2015-04" db="UniProtKB">
        <authorList>
            <consortium name="EnsemblPlants"/>
        </authorList>
    </citation>
    <scope>IDENTIFICATION</scope>
    <source>
        <strain evidence="3">cv. Jemalong A17</strain>
    </source>
</reference>
<gene>
    <name evidence="1" type="ordered locus">MTR_1g025600</name>
    <name evidence="2" type="ORF">MtrunA17_Chr1g0156851</name>
</gene>
<evidence type="ECO:0000313" key="5">
    <source>
        <dbReference type="Proteomes" id="UP000265566"/>
    </source>
</evidence>
<dbReference type="EMBL" id="PSQE01000001">
    <property type="protein sequence ID" value="RHN77631.1"/>
    <property type="molecule type" value="Genomic_DNA"/>
</dbReference>
<sequence>MDSFSLFLSSVYDPFLLDIWFSNIFNRRVKNLRIHSQFQLSFSVLASDSLFKNFILLEELELLVNSISHIKVPISIEELELLTNSVYLANAPSPTKSIRFQNLKLLKLCGIFFNTHSPKSPNYIKLKLSSHF</sequence>
<evidence type="ECO:0000313" key="4">
    <source>
        <dbReference type="Proteomes" id="UP000002051"/>
    </source>
</evidence>
<dbReference type="PaxDb" id="3880-AES59769"/>
<reference evidence="5" key="4">
    <citation type="journal article" date="2018" name="Nat. Plants">
        <title>Whole-genome landscape of Medicago truncatula symbiotic genes.</title>
        <authorList>
            <person name="Pecrix Y."/>
            <person name="Staton S.E."/>
            <person name="Sallet E."/>
            <person name="Lelandais-Briere C."/>
            <person name="Moreau S."/>
            <person name="Carrere S."/>
            <person name="Blein T."/>
            <person name="Jardinaud M.F."/>
            <person name="Latrasse D."/>
            <person name="Zouine M."/>
            <person name="Zahm M."/>
            <person name="Kreplak J."/>
            <person name="Mayjonade B."/>
            <person name="Satge C."/>
            <person name="Perez M."/>
            <person name="Cauet S."/>
            <person name="Marande W."/>
            <person name="Chantry-Darmon C."/>
            <person name="Lopez-Roques C."/>
            <person name="Bouchez O."/>
            <person name="Berard A."/>
            <person name="Debelle F."/>
            <person name="Munos S."/>
            <person name="Bendahmane A."/>
            <person name="Berges H."/>
            <person name="Niebel A."/>
            <person name="Buitink J."/>
            <person name="Frugier F."/>
            <person name="Benhamed M."/>
            <person name="Crespi M."/>
            <person name="Gouzy J."/>
            <person name="Gamas P."/>
        </authorList>
    </citation>
    <scope>NUCLEOTIDE SEQUENCE [LARGE SCALE GENOMIC DNA]</scope>
    <source>
        <strain evidence="5">cv. Jemalong A17</strain>
    </source>
</reference>
<dbReference type="EMBL" id="CM001217">
    <property type="protein sequence ID" value="AES59769.2"/>
    <property type="molecule type" value="Genomic_DNA"/>
</dbReference>
<dbReference type="Proteomes" id="UP000002051">
    <property type="component" value="Unassembled WGS sequence"/>
</dbReference>
<dbReference type="Gramene" id="rna1103">
    <property type="protein sequence ID" value="RHN77631.1"/>
    <property type="gene ID" value="gene1103"/>
</dbReference>
<proteinExistence type="predicted"/>
<evidence type="ECO:0000313" key="2">
    <source>
        <dbReference type="EMBL" id="RHN77631.1"/>
    </source>
</evidence>
<dbReference type="HOGENOM" id="CLU_1920176_0_0_1"/>
<name>G7I7R7_MEDTR</name>
<reference evidence="2" key="5">
    <citation type="journal article" date="2018" name="Nat. Plants">
        <title>Whole-genome landscape of Medicago truncatula symbiotic genes.</title>
        <authorList>
            <person name="Pecrix Y."/>
            <person name="Gamas P."/>
            <person name="Carrere S."/>
        </authorList>
    </citation>
    <scope>NUCLEOTIDE SEQUENCE</scope>
    <source>
        <tissue evidence="2">Leaves</tissue>
    </source>
</reference>
<organism evidence="1 4">
    <name type="scientific">Medicago truncatula</name>
    <name type="common">Barrel medic</name>
    <name type="synonym">Medicago tribuloides</name>
    <dbReference type="NCBI Taxonomy" id="3880"/>
    <lineage>
        <taxon>Eukaryota</taxon>
        <taxon>Viridiplantae</taxon>
        <taxon>Streptophyta</taxon>
        <taxon>Embryophyta</taxon>
        <taxon>Tracheophyta</taxon>
        <taxon>Spermatophyta</taxon>
        <taxon>Magnoliopsida</taxon>
        <taxon>eudicotyledons</taxon>
        <taxon>Gunneridae</taxon>
        <taxon>Pentapetalae</taxon>
        <taxon>rosids</taxon>
        <taxon>fabids</taxon>
        <taxon>Fabales</taxon>
        <taxon>Fabaceae</taxon>
        <taxon>Papilionoideae</taxon>
        <taxon>50 kb inversion clade</taxon>
        <taxon>NPAAA clade</taxon>
        <taxon>Hologalegina</taxon>
        <taxon>IRL clade</taxon>
        <taxon>Trifolieae</taxon>
        <taxon>Medicago</taxon>
    </lineage>
</organism>
<evidence type="ECO:0000313" key="1">
    <source>
        <dbReference type="EMBL" id="AES59769.2"/>
    </source>
</evidence>
<dbReference type="Proteomes" id="UP000265566">
    <property type="component" value="Chromosome 1"/>
</dbReference>
<reference evidence="1 4" key="2">
    <citation type="journal article" date="2014" name="BMC Genomics">
        <title>An improved genome release (version Mt4.0) for the model legume Medicago truncatula.</title>
        <authorList>
            <person name="Tang H."/>
            <person name="Krishnakumar V."/>
            <person name="Bidwell S."/>
            <person name="Rosen B."/>
            <person name="Chan A."/>
            <person name="Zhou S."/>
            <person name="Gentzbittel L."/>
            <person name="Childs K.L."/>
            <person name="Yandell M."/>
            <person name="Gundlach H."/>
            <person name="Mayer K.F."/>
            <person name="Schwartz D.C."/>
            <person name="Town C.D."/>
        </authorList>
    </citation>
    <scope>GENOME REANNOTATION</scope>
    <source>
        <strain evidence="3 4">cv. Jemalong A17</strain>
    </source>
</reference>
<dbReference type="EnsemblPlants" id="AES59769">
    <property type="protein sequence ID" value="AES59769"/>
    <property type="gene ID" value="MTR_1g025600"/>
</dbReference>
<dbReference type="AlphaFoldDB" id="G7I7R7"/>
<evidence type="ECO:0000313" key="3">
    <source>
        <dbReference type="EnsemblPlants" id="AES59769"/>
    </source>
</evidence>